<dbReference type="InterPro" id="IPR017932">
    <property type="entry name" value="GATase_2_dom"/>
</dbReference>
<dbReference type="Gene3D" id="2.160.20.60">
    <property type="entry name" value="Glutamate synthase, alpha subunit, C-terminal domain"/>
    <property type="match status" value="1"/>
</dbReference>
<keyword evidence="11" id="KW-0411">Iron-sulfur</keyword>
<dbReference type="InterPro" id="IPR013785">
    <property type="entry name" value="Aldolase_TIM"/>
</dbReference>
<evidence type="ECO:0000256" key="10">
    <source>
        <dbReference type="ARBA" id="ARBA00023004"/>
    </source>
</evidence>
<keyword evidence="18" id="KW-1185">Reference proteome</keyword>
<dbReference type="PANTHER" id="PTHR11938:SF133">
    <property type="entry name" value="GLUTAMATE SYNTHASE (NADH)"/>
    <property type="match status" value="1"/>
</dbReference>
<dbReference type="SUPFAM" id="SSF51395">
    <property type="entry name" value="FMN-linked oxidoreductases"/>
    <property type="match status" value="1"/>
</dbReference>
<dbReference type="GO" id="GO:0004355">
    <property type="term" value="F:glutamate synthase (NADPH) activity"/>
    <property type="evidence" value="ECO:0007669"/>
    <property type="project" value="UniProtKB-EC"/>
</dbReference>
<evidence type="ECO:0000256" key="5">
    <source>
        <dbReference type="ARBA" id="ARBA00022630"/>
    </source>
</evidence>
<dbReference type="Proteomes" id="UP001165653">
    <property type="component" value="Unassembled WGS sequence"/>
</dbReference>
<protein>
    <submittedName>
        <fullName evidence="17">Glutamate synthase large subunit</fullName>
        <ecNumber evidence="17">1.4.1.13</ecNumber>
    </submittedName>
</protein>
<keyword evidence="5" id="KW-0285">Flavoprotein</keyword>
<dbReference type="EMBL" id="JAPDDR010000005">
    <property type="protein sequence ID" value="MCW1914282.1"/>
    <property type="molecule type" value="Genomic_DNA"/>
</dbReference>
<evidence type="ECO:0000259" key="16">
    <source>
        <dbReference type="PROSITE" id="PS51278"/>
    </source>
</evidence>
<evidence type="ECO:0000256" key="3">
    <source>
        <dbReference type="ARBA" id="ARBA00009716"/>
    </source>
</evidence>
<comment type="caution">
    <text evidence="17">The sequence shown here is derived from an EMBL/GenBank/DDBJ whole genome shotgun (WGS) entry which is preliminary data.</text>
</comment>
<comment type="cofactor">
    <cofactor evidence="2">
        <name>[3Fe-4S] cluster</name>
        <dbReference type="ChEBI" id="CHEBI:21137"/>
    </cofactor>
</comment>
<keyword evidence="6" id="KW-0288">FMN</keyword>
<reference evidence="17" key="1">
    <citation type="submission" date="2022-10" db="EMBL/GenBank/DDBJ databases">
        <title>Luteolibacter sp. GHJ8, whole genome shotgun sequencing project.</title>
        <authorList>
            <person name="Zhao G."/>
            <person name="Shen L."/>
        </authorList>
    </citation>
    <scope>NUCLEOTIDE SEQUENCE</scope>
    <source>
        <strain evidence="17">GHJ8</strain>
    </source>
</reference>
<keyword evidence="4" id="KW-0028">Amino-acid biosynthesis</keyword>
<evidence type="ECO:0000256" key="7">
    <source>
        <dbReference type="ARBA" id="ARBA00022723"/>
    </source>
</evidence>
<comment type="cofactor">
    <cofactor evidence="1">
        <name>FMN</name>
        <dbReference type="ChEBI" id="CHEBI:58210"/>
    </cofactor>
</comment>
<evidence type="ECO:0000256" key="6">
    <source>
        <dbReference type="ARBA" id="ARBA00022643"/>
    </source>
</evidence>
<keyword evidence="7" id="KW-0479">Metal-binding</keyword>
<evidence type="ECO:0000256" key="2">
    <source>
        <dbReference type="ARBA" id="ARBA00001927"/>
    </source>
</evidence>
<proteinExistence type="inferred from homology"/>
<dbReference type="InterPro" id="IPR050711">
    <property type="entry name" value="ET-N_metabolism_enzyme"/>
</dbReference>
<keyword evidence="15" id="KW-0175">Coiled coil</keyword>
<keyword evidence="10" id="KW-0408">Iron</keyword>
<evidence type="ECO:0000256" key="14">
    <source>
        <dbReference type="ARBA" id="ARBA00029440"/>
    </source>
</evidence>
<dbReference type="PANTHER" id="PTHR11938">
    <property type="entry name" value="FAD NADPH DEHYDROGENASE/OXIDOREDUCTASE"/>
    <property type="match status" value="1"/>
</dbReference>
<dbReference type="InterPro" id="IPR036485">
    <property type="entry name" value="Glu_synth_asu_C_sf"/>
</dbReference>
<dbReference type="EC" id="1.4.1.13" evidence="17"/>
<keyword evidence="9 17" id="KW-0560">Oxidoreductase</keyword>
<dbReference type="RefSeq" id="WP_264513807.1">
    <property type="nucleotide sequence ID" value="NZ_JAPDDR010000005.1"/>
</dbReference>
<evidence type="ECO:0000313" key="17">
    <source>
        <dbReference type="EMBL" id="MCW1914282.1"/>
    </source>
</evidence>
<evidence type="ECO:0000256" key="15">
    <source>
        <dbReference type="SAM" id="Coils"/>
    </source>
</evidence>
<dbReference type="Gene3D" id="3.20.20.70">
    <property type="entry name" value="Aldolase class I"/>
    <property type="match status" value="2"/>
</dbReference>
<accession>A0ABT3G3N7</accession>
<dbReference type="InterPro" id="IPR002489">
    <property type="entry name" value="Glu_synth_asu_C"/>
</dbReference>
<dbReference type="InterPro" id="IPR029055">
    <property type="entry name" value="Ntn_hydrolases_N"/>
</dbReference>
<keyword evidence="8" id="KW-0315">Glutamine amidotransferase</keyword>
<name>A0ABT3G3N7_9BACT</name>
<comment type="similarity">
    <text evidence="3">Belongs to the glutamate synthase family.</text>
</comment>
<evidence type="ECO:0000256" key="8">
    <source>
        <dbReference type="ARBA" id="ARBA00022962"/>
    </source>
</evidence>
<evidence type="ECO:0000256" key="13">
    <source>
        <dbReference type="ARBA" id="ARBA00023291"/>
    </source>
</evidence>
<organism evidence="17 18">
    <name type="scientific">Luteolibacter rhizosphaerae</name>
    <dbReference type="NCBI Taxonomy" id="2989719"/>
    <lineage>
        <taxon>Bacteria</taxon>
        <taxon>Pseudomonadati</taxon>
        <taxon>Verrucomicrobiota</taxon>
        <taxon>Verrucomicrobiia</taxon>
        <taxon>Verrucomicrobiales</taxon>
        <taxon>Verrucomicrobiaceae</taxon>
        <taxon>Luteolibacter</taxon>
    </lineage>
</organism>
<dbReference type="SUPFAM" id="SSF69336">
    <property type="entry name" value="Alpha subunit of glutamate synthase, C-terminal domain"/>
    <property type="match status" value="1"/>
</dbReference>
<dbReference type="Pfam" id="PF00310">
    <property type="entry name" value="GATase_2"/>
    <property type="match status" value="1"/>
</dbReference>
<dbReference type="Pfam" id="PF04898">
    <property type="entry name" value="Glu_syn_central"/>
    <property type="match status" value="1"/>
</dbReference>
<sequence>MNPYYHPSTPLVPGSLHRLSAERDNCGMGAIAQIQGKRSFEVIDMALTSVCNMTHRGAVDADMKTGDGSGILSQIPYPLFLKAAEKLGTKLENEGDLAVAVFFFPIDDQAGRVQLKALAEEVVAKRGITLIGWREVPVNPDALGKNALASRPHIEHLLLKKPSAWDGDHYERQLFLCRREIERKTKGLNGFYMPTFSSRLISYKGLAMPAALRAFYGDLQDSDFQTAISLYHQRFSTNTFPAWPLGQPFRMMCHNGEINTVEGNRNWMASREEFFSSPIWGDDITLLHELMNEHESDSASLDHALEALVLSGRSLEHAMCMLVPPAYRNDEDISDDLRAFYQYIRSFSEPWDGPAGLVYTDGTKICASLDRNGLRPSRYKLTEDGLLYIGSEAGAVIIDDSKVIRKGRLGPGQMLSVDTSTGQMRNDREIKEALAKTKPYRQWIDENRLELRKFCSPDALAPAEDFAALDLSRQQVAHGISAEELDMVFPPMLKGAQEAVFSMGDDIPLAVLSTYPRLLFTYFKQRFAQVTNPPIDPIREWAVMSASAGLGPERNLLDETPEHCRIVNLESGVLFEHQLERLKHLDEEGFPATVLDITWPAEAGAAGLKLRLDELCDEVEAAVDRGVSIVILSDRAASTARVPIPAILATGAVHHHLNRIRKRMRCSLVLESGEIRDTHQISCAFGFGATAVCPYLGFATVRQLVAADAGKGKFEGISVEKAMANYAKALEKGILKIMSKMGISVLNSYQGAQIFEAIGIGSEVVDFAFTGVQSKVGGIGFAEIAEESLIRHQAAFEVQVPAGETLDLGDPGYNRYRKSGERHAWTTDVIKNFHTFVKSGKAEDYDDYVKVSLETKPVAIKDLFEFVPSSSGAIPIDEVEPVESIRRRFTTAAMSLGALSPEAHETLAIAMNRIGGKSDSGEGGEDAVRYKPYPNGDFARSWIKQVASGRFGVSAHYLVNADELEIKMAQGAKPGEGGQLPGQKVNALIARLRHTQPGVQLISPPPHHDIYSIEDLAQLIHDLKEVNPRARVTVKLVAETGVGTVAAGVAKASADTILISGHDGGTGASPLSSTKHAGSPWELGLSEAQQTLLINNLRDRVIVRTDGGLRNGKDIVIAAILGAEEYNFGTIAMIAMGCVYVRKCHLNNCPVGIATTDPKFRAKFKGTPEMVINFFNGVATEAREIMAKLGVRTLDELIGRPEFLKQRHVPEHPKANLIDLAPVLKDVIPDLAKHQGVEDSSISRICKKERNDGISKTPLDLQVLRDLAKALGTVEIAENTPEYGPASTPDSVAAAIRTLPDRQPVELSYDVVNTDRNIGTRLSGRIAEIHGDRGFNGHTAVTLKLRGSAGQSLGTFLVSGVKIELTGEANDYTGKGMAAGEIVVRVSPDAKFNPAVNTILGNTSLYGATGGYLFANGRAGERFAVRNSGATAVVEGVGDHGCEYMTNGTAVILGKTGKNFGAGMSGGTAFVYDVDGRFYSRINPEMVVPLPVKRAQDITELKKLITDHAEKTGSPHAKALLEDWSNSLKKFVRVIAKERAALEAAEEQHEAASTR</sequence>
<dbReference type="Gene3D" id="3.60.20.10">
    <property type="entry name" value="Glutamine Phosphoribosylpyrophosphate, subunit 1, domain 1"/>
    <property type="match status" value="1"/>
</dbReference>
<evidence type="ECO:0000256" key="12">
    <source>
        <dbReference type="ARBA" id="ARBA00023164"/>
    </source>
</evidence>
<dbReference type="PROSITE" id="PS51278">
    <property type="entry name" value="GATASE_TYPE_2"/>
    <property type="match status" value="1"/>
</dbReference>
<dbReference type="Pfam" id="PF01645">
    <property type="entry name" value="Glu_synthase"/>
    <property type="match status" value="1"/>
</dbReference>
<keyword evidence="12" id="KW-0314">Glutamate biosynthesis</keyword>
<evidence type="ECO:0000256" key="4">
    <source>
        <dbReference type="ARBA" id="ARBA00022605"/>
    </source>
</evidence>
<dbReference type="SUPFAM" id="SSF56235">
    <property type="entry name" value="N-terminal nucleophile aminohydrolases (Ntn hydrolases)"/>
    <property type="match status" value="1"/>
</dbReference>
<dbReference type="InterPro" id="IPR002932">
    <property type="entry name" value="Glu_synthdom"/>
</dbReference>
<evidence type="ECO:0000256" key="11">
    <source>
        <dbReference type="ARBA" id="ARBA00023014"/>
    </source>
</evidence>
<dbReference type="CDD" id="cd02808">
    <property type="entry name" value="GltS_FMN"/>
    <property type="match status" value="1"/>
</dbReference>
<evidence type="ECO:0000256" key="1">
    <source>
        <dbReference type="ARBA" id="ARBA00001917"/>
    </source>
</evidence>
<dbReference type="InterPro" id="IPR006982">
    <property type="entry name" value="Glu_synth_centr_N"/>
</dbReference>
<keyword evidence="13" id="KW-0003">3Fe-4S</keyword>
<feature type="domain" description="Glutamine amidotransferase type-2" evidence="16">
    <location>
        <begin position="26"/>
        <end position="420"/>
    </location>
</feature>
<dbReference type="CDD" id="cd00713">
    <property type="entry name" value="GltS"/>
    <property type="match status" value="1"/>
</dbReference>
<gene>
    <name evidence="17" type="primary">gltB</name>
    <name evidence="17" type="ORF">OJ996_11895</name>
</gene>
<dbReference type="Pfam" id="PF01493">
    <property type="entry name" value="GXGXG"/>
    <property type="match status" value="1"/>
</dbReference>
<comment type="pathway">
    <text evidence="14">Amino-acid biosynthesis.</text>
</comment>
<dbReference type="CDD" id="cd00982">
    <property type="entry name" value="gltB_C"/>
    <property type="match status" value="1"/>
</dbReference>
<evidence type="ECO:0000256" key="9">
    <source>
        <dbReference type="ARBA" id="ARBA00023002"/>
    </source>
</evidence>
<evidence type="ECO:0000313" key="18">
    <source>
        <dbReference type="Proteomes" id="UP001165653"/>
    </source>
</evidence>
<feature type="coiled-coil region" evidence="15">
    <location>
        <begin position="1528"/>
        <end position="1555"/>
    </location>
</feature>
<dbReference type="NCBIfam" id="NF008730">
    <property type="entry name" value="PRK11750.1"/>
    <property type="match status" value="1"/>
</dbReference>